<dbReference type="GO" id="GO:0005794">
    <property type="term" value="C:Golgi apparatus"/>
    <property type="evidence" value="ECO:0007669"/>
    <property type="project" value="TreeGrafter"/>
</dbReference>
<protein>
    <submittedName>
        <fullName evidence="13">B4GALT7</fullName>
        <ecNumber evidence="13">2.4.1.133</ecNumber>
    </submittedName>
</protein>
<keyword evidence="4 13" id="KW-0328">Glycosyltransferase</keyword>
<name>A0A7R8CHD7_LEPSM</name>
<dbReference type="Pfam" id="PF02709">
    <property type="entry name" value="Glyco_transf_7C"/>
    <property type="match status" value="1"/>
</dbReference>
<dbReference type="Pfam" id="PF13733">
    <property type="entry name" value="Glyco_transf_7N"/>
    <property type="match status" value="1"/>
</dbReference>
<organism evidence="13 14">
    <name type="scientific">Lepeophtheirus salmonis</name>
    <name type="common">Salmon louse</name>
    <name type="synonym">Caligus salmonis</name>
    <dbReference type="NCBI Taxonomy" id="72036"/>
    <lineage>
        <taxon>Eukaryota</taxon>
        <taxon>Metazoa</taxon>
        <taxon>Ecdysozoa</taxon>
        <taxon>Arthropoda</taxon>
        <taxon>Crustacea</taxon>
        <taxon>Multicrustacea</taxon>
        <taxon>Hexanauplia</taxon>
        <taxon>Copepoda</taxon>
        <taxon>Siphonostomatoida</taxon>
        <taxon>Caligidae</taxon>
        <taxon>Lepeophtheirus</taxon>
    </lineage>
</organism>
<gene>
    <name evidence="13" type="ORF">LSAA_4276</name>
</gene>
<accession>A0A7R8CHD7</accession>
<dbReference type="SUPFAM" id="SSF53448">
    <property type="entry name" value="Nucleotide-diphospho-sugar transferases"/>
    <property type="match status" value="1"/>
</dbReference>
<feature type="domain" description="Galactosyltransferase C-terminal" evidence="11">
    <location>
        <begin position="125"/>
        <end position="157"/>
    </location>
</feature>
<dbReference type="GO" id="GO:0016020">
    <property type="term" value="C:membrane"/>
    <property type="evidence" value="ECO:0007669"/>
    <property type="project" value="UniProtKB-SubCell"/>
</dbReference>
<dbReference type="EMBL" id="HG994592">
    <property type="protein sequence ID" value="CAF2823518.1"/>
    <property type="molecule type" value="Genomic_DNA"/>
</dbReference>
<keyword evidence="6" id="KW-0812">Transmembrane</keyword>
<dbReference type="InterPro" id="IPR003859">
    <property type="entry name" value="Galactosyl_T"/>
</dbReference>
<feature type="domain" description="Galactosyltransferase N-terminal" evidence="12">
    <location>
        <begin position="40"/>
        <end position="113"/>
    </location>
</feature>
<evidence type="ECO:0000256" key="4">
    <source>
        <dbReference type="ARBA" id="ARBA00022676"/>
    </source>
</evidence>
<keyword evidence="10" id="KW-0325">Glycoprotein</keyword>
<evidence type="ECO:0000256" key="3">
    <source>
        <dbReference type="ARBA" id="ARBA00005735"/>
    </source>
</evidence>
<dbReference type="OrthoDB" id="6020664at2759"/>
<dbReference type="GO" id="GO:0005975">
    <property type="term" value="P:carbohydrate metabolic process"/>
    <property type="evidence" value="ECO:0007669"/>
    <property type="project" value="InterPro"/>
</dbReference>
<sequence>MKYHSRILLLLFVGASVFLGFLVLFASTASRDLEYSSRAQRRHKLCVLVPFRDRWEELLVFIPHLSSFLTNQGVFAKFLVINQSDSLRFNRASLINVGFAESPSDCDYFAIHDDLYISPHLDSIQKDFIKVNGMSNNYWGWGLEDDEFRARIIDADLAPQKQSNILTGKR</sequence>
<evidence type="ECO:0000256" key="2">
    <source>
        <dbReference type="ARBA" id="ARBA00004922"/>
    </source>
</evidence>
<dbReference type="AlphaFoldDB" id="A0A7R8CHD7"/>
<comment type="subcellular location">
    <subcellularLocation>
        <location evidence="1">Membrane</location>
        <topology evidence="1">Single-pass type II membrane protein</topology>
    </subcellularLocation>
</comment>
<comment type="similarity">
    <text evidence="3">Belongs to the glycosyltransferase 7 family.</text>
</comment>
<dbReference type="EC" id="2.4.1.133" evidence="13"/>
<keyword evidence="7" id="KW-0735">Signal-anchor</keyword>
<dbReference type="InterPro" id="IPR027791">
    <property type="entry name" value="Galactosyl_T_C"/>
</dbReference>
<dbReference type="Gene3D" id="3.90.550.10">
    <property type="entry name" value="Spore Coat Polysaccharide Biosynthesis Protein SpsA, Chain A"/>
    <property type="match status" value="2"/>
</dbReference>
<evidence type="ECO:0000313" key="14">
    <source>
        <dbReference type="Proteomes" id="UP000675881"/>
    </source>
</evidence>
<dbReference type="UniPathway" id="UPA00378"/>
<proteinExistence type="inferred from homology"/>
<keyword evidence="5 13" id="KW-0808">Transferase</keyword>
<evidence type="ECO:0000259" key="11">
    <source>
        <dbReference type="Pfam" id="PF02709"/>
    </source>
</evidence>
<evidence type="ECO:0000256" key="5">
    <source>
        <dbReference type="ARBA" id="ARBA00022679"/>
    </source>
</evidence>
<evidence type="ECO:0000256" key="7">
    <source>
        <dbReference type="ARBA" id="ARBA00022968"/>
    </source>
</evidence>
<dbReference type="GO" id="GO:0030166">
    <property type="term" value="P:proteoglycan biosynthetic process"/>
    <property type="evidence" value="ECO:0007669"/>
    <property type="project" value="TreeGrafter"/>
</dbReference>
<keyword evidence="8" id="KW-1133">Transmembrane helix</keyword>
<keyword evidence="9" id="KW-0472">Membrane</keyword>
<evidence type="ECO:0000256" key="1">
    <source>
        <dbReference type="ARBA" id="ARBA00004606"/>
    </source>
</evidence>
<evidence type="ECO:0000256" key="6">
    <source>
        <dbReference type="ARBA" id="ARBA00022692"/>
    </source>
</evidence>
<dbReference type="InterPro" id="IPR029044">
    <property type="entry name" value="Nucleotide-diphossugar_trans"/>
</dbReference>
<dbReference type="Proteomes" id="UP000675881">
    <property type="component" value="Chromosome 13"/>
</dbReference>
<dbReference type="PANTHER" id="PTHR19300:SF30">
    <property type="entry name" value="BETA-1,4-GALACTOSYLTRANSFERASE 7"/>
    <property type="match status" value="1"/>
</dbReference>
<evidence type="ECO:0000256" key="8">
    <source>
        <dbReference type="ARBA" id="ARBA00022989"/>
    </source>
</evidence>
<dbReference type="GO" id="GO:0046525">
    <property type="term" value="F:xylosylprotein 4-beta-galactosyltransferase activity"/>
    <property type="evidence" value="ECO:0007669"/>
    <property type="project" value="UniProtKB-EC"/>
</dbReference>
<comment type="pathway">
    <text evidence="2">Protein modification; protein glycosylation.</text>
</comment>
<dbReference type="PANTHER" id="PTHR19300">
    <property type="entry name" value="BETA-1,4-GALACTOSYLTRANSFERASE"/>
    <property type="match status" value="1"/>
</dbReference>
<keyword evidence="14" id="KW-1185">Reference proteome</keyword>
<evidence type="ECO:0000256" key="10">
    <source>
        <dbReference type="ARBA" id="ARBA00023180"/>
    </source>
</evidence>
<dbReference type="InterPro" id="IPR027995">
    <property type="entry name" value="Galactosyl_T_N"/>
</dbReference>
<evidence type="ECO:0000256" key="9">
    <source>
        <dbReference type="ARBA" id="ARBA00023136"/>
    </source>
</evidence>
<evidence type="ECO:0000313" key="13">
    <source>
        <dbReference type="EMBL" id="CAF2823518.1"/>
    </source>
</evidence>
<evidence type="ECO:0000259" key="12">
    <source>
        <dbReference type="Pfam" id="PF13733"/>
    </source>
</evidence>
<reference evidence="13" key="1">
    <citation type="submission" date="2021-02" db="EMBL/GenBank/DDBJ databases">
        <authorList>
            <person name="Bekaert M."/>
        </authorList>
    </citation>
    <scope>NUCLEOTIDE SEQUENCE</scope>
    <source>
        <strain evidence="13">IoA-00</strain>
    </source>
</reference>